<proteinExistence type="predicted"/>
<evidence type="ECO:0000313" key="2">
    <source>
        <dbReference type="Proteomes" id="UP001203297"/>
    </source>
</evidence>
<dbReference type="Proteomes" id="UP001203297">
    <property type="component" value="Unassembled WGS sequence"/>
</dbReference>
<organism evidence="1 2">
    <name type="scientific">Multifurca ochricompacta</name>
    <dbReference type="NCBI Taxonomy" id="376703"/>
    <lineage>
        <taxon>Eukaryota</taxon>
        <taxon>Fungi</taxon>
        <taxon>Dikarya</taxon>
        <taxon>Basidiomycota</taxon>
        <taxon>Agaricomycotina</taxon>
        <taxon>Agaricomycetes</taxon>
        <taxon>Russulales</taxon>
        <taxon>Russulaceae</taxon>
        <taxon>Multifurca</taxon>
    </lineage>
</organism>
<protein>
    <submittedName>
        <fullName evidence="1">Uncharacterized protein</fullName>
    </submittedName>
</protein>
<gene>
    <name evidence="1" type="ORF">B0F90DRAFT_1670964</name>
</gene>
<dbReference type="EMBL" id="WTXG01000106">
    <property type="protein sequence ID" value="KAI0292994.1"/>
    <property type="molecule type" value="Genomic_DNA"/>
</dbReference>
<comment type="caution">
    <text evidence="1">The sequence shown here is derived from an EMBL/GenBank/DDBJ whole genome shotgun (WGS) entry which is preliminary data.</text>
</comment>
<evidence type="ECO:0000313" key="1">
    <source>
        <dbReference type="EMBL" id="KAI0292994.1"/>
    </source>
</evidence>
<dbReference type="AlphaFoldDB" id="A0AAD4LW91"/>
<sequence length="220" mass="24032">MDWWLEMDNSKGHSFVQSRRKELSQPGLCCVKVIQVTVPQDIECTQSQVKTVKGKLIQGCQGKLQRAVVKGKLIQMSKFKAHKIQEGHVCEQGVEAVAIGPAGSLGRGLPKSQLRKFKRISGTSVNNKVGGVAPTAEKPYGAVKGSDHKCYQWKFVTNTSQTVTFKPSQLLSHDLKAEIGTGIKHESELSQEQLSRVLGTSAFRMPTVTPLLLPIPLLSG</sequence>
<reference evidence="1" key="1">
    <citation type="journal article" date="2022" name="New Phytol.">
        <title>Evolutionary transition to the ectomycorrhizal habit in the genomes of a hyperdiverse lineage of mushroom-forming fungi.</title>
        <authorList>
            <person name="Looney B."/>
            <person name="Miyauchi S."/>
            <person name="Morin E."/>
            <person name="Drula E."/>
            <person name="Courty P.E."/>
            <person name="Kohler A."/>
            <person name="Kuo A."/>
            <person name="LaButti K."/>
            <person name="Pangilinan J."/>
            <person name="Lipzen A."/>
            <person name="Riley R."/>
            <person name="Andreopoulos W."/>
            <person name="He G."/>
            <person name="Johnson J."/>
            <person name="Nolan M."/>
            <person name="Tritt A."/>
            <person name="Barry K.W."/>
            <person name="Grigoriev I.V."/>
            <person name="Nagy L.G."/>
            <person name="Hibbett D."/>
            <person name="Henrissat B."/>
            <person name="Matheny P.B."/>
            <person name="Labbe J."/>
            <person name="Martin F.M."/>
        </authorList>
    </citation>
    <scope>NUCLEOTIDE SEQUENCE</scope>
    <source>
        <strain evidence="1">BPL690</strain>
    </source>
</reference>
<name>A0AAD4LW91_9AGAM</name>
<accession>A0AAD4LW91</accession>
<keyword evidence="2" id="KW-1185">Reference proteome</keyword>